<accession>A0A9Q3HYY9</accession>
<dbReference type="EMBL" id="AVOT02029337">
    <property type="protein sequence ID" value="MBW0522128.1"/>
    <property type="molecule type" value="Genomic_DNA"/>
</dbReference>
<keyword evidence="3" id="KW-1185">Reference proteome</keyword>
<name>A0A9Q3HYY9_9BASI</name>
<proteinExistence type="predicted"/>
<reference evidence="2" key="1">
    <citation type="submission" date="2021-03" db="EMBL/GenBank/DDBJ databases">
        <title>Draft genome sequence of rust myrtle Austropuccinia psidii MF-1, a brazilian biotype.</title>
        <authorList>
            <person name="Quecine M.C."/>
            <person name="Pachon D.M.R."/>
            <person name="Bonatelli M.L."/>
            <person name="Correr F.H."/>
            <person name="Franceschini L.M."/>
            <person name="Leite T.F."/>
            <person name="Margarido G.R.A."/>
            <person name="Almeida C.A."/>
            <person name="Ferrarezi J.A."/>
            <person name="Labate C.A."/>
        </authorList>
    </citation>
    <scope>NUCLEOTIDE SEQUENCE</scope>
    <source>
        <strain evidence="2">MF-1</strain>
    </source>
</reference>
<dbReference type="AlphaFoldDB" id="A0A9Q3HYY9"/>
<protein>
    <recommendedName>
        <fullName evidence="1">Reverse transcriptase/retrotransposon-derived protein RNase H-like domain-containing protein</fullName>
    </recommendedName>
</protein>
<comment type="caution">
    <text evidence="2">The sequence shown here is derived from an EMBL/GenBank/DDBJ whole genome shotgun (WGS) entry which is preliminary data.</text>
</comment>
<evidence type="ECO:0000259" key="1">
    <source>
        <dbReference type="Pfam" id="PF17919"/>
    </source>
</evidence>
<dbReference type="SUPFAM" id="SSF56672">
    <property type="entry name" value="DNA/RNA polymerases"/>
    <property type="match status" value="1"/>
</dbReference>
<sequence length="93" mass="10447">MTVNRVKALTTAPLLLFPDFNLPFKLCIDASGDALGAAAHQFKILNDKPVERPICFISRQNKPTEARWGKSDGVFMPFLGLRKTQLLPRRMCC</sequence>
<dbReference type="Pfam" id="PF17919">
    <property type="entry name" value="RT_RNaseH_2"/>
    <property type="match status" value="1"/>
</dbReference>
<evidence type="ECO:0000313" key="2">
    <source>
        <dbReference type="EMBL" id="MBW0522128.1"/>
    </source>
</evidence>
<gene>
    <name evidence="2" type="ORF">O181_061843</name>
</gene>
<feature type="domain" description="Reverse transcriptase/retrotransposon-derived protein RNase H-like" evidence="1">
    <location>
        <begin position="7"/>
        <end position="70"/>
    </location>
</feature>
<dbReference type="InterPro" id="IPR041577">
    <property type="entry name" value="RT_RNaseH_2"/>
</dbReference>
<evidence type="ECO:0000313" key="3">
    <source>
        <dbReference type="Proteomes" id="UP000765509"/>
    </source>
</evidence>
<organism evidence="2 3">
    <name type="scientific">Austropuccinia psidii MF-1</name>
    <dbReference type="NCBI Taxonomy" id="1389203"/>
    <lineage>
        <taxon>Eukaryota</taxon>
        <taxon>Fungi</taxon>
        <taxon>Dikarya</taxon>
        <taxon>Basidiomycota</taxon>
        <taxon>Pucciniomycotina</taxon>
        <taxon>Pucciniomycetes</taxon>
        <taxon>Pucciniales</taxon>
        <taxon>Sphaerophragmiaceae</taxon>
        <taxon>Austropuccinia</taxon>
    </lineage>
</organism>
<dbReference type="Proteomes" id="UP000765509">
    <property type="component" value="Unassembled WGS sequence"/>
</dbReference>
<dbReference type="InterPro" id="IPR043502">
    <property type="entry name" value="DNA/RNA_pol_sf"/>
</dbReference>